<dbReference type="Proteomes" id="UP001597229">
    <property type="component" value="Unassembled WGS sequence"/>
</dbReference>
<protein>
    <submittedName>
        <fullName evidence="1">SDR family oxidoreductase</fullName>
    </submittedName>
</protein>
<gene>
    <name evidence="1" type="ORF">ACFQ3F_03330</name>
</gene>
<dbReference type="InterPro" id="IPR036291">
    <property type="entry name" value="NAD(P)-bd_dom_sf"/>
</dbReference>
<evidence type="ECO:0000313" key="1">
    <source>
        <dbReference type="EMBL" id="MFD1246813.1"/>
    </source>
</evidence>
<organism evidence="1 2">
    <name type="scientific">Nocardioides ginsengisoli</name>
    <dbReference type="NCBI Taxonomy" id="363868"/>
    <lineage>
        <taxon>Bacteria</taxon>
        <taxon>Bacillati</taxon>
        <taxon>Actinomycetota</taxon>
        <taxon>Actinomycetes</taxon>
        <taxon>Propionibacteriales</taxon>
        <taxon>Nocardioidaceae</taxon>
        <taxon>Nocardioides</taxon>
    </lineage>
</organism>
<keyword evidence="2" id="KW-1185">Reference proteome</keyword>
<name>A0ABW3VUP9_9ACTN</name>
<dbReference type="InterPro" id="IPR002347">
    <property type="entry name" value="SDR_fam"/>
</dbReference>
<accession>A0ABW3VUP9</accession>
<dbReference type="EMBL" id="JBHTLX010000005">
    <property type="protein sequence ID" value="MFD1246813.1"/>
    <property type="molecule type" value="Genomic_DNA"/>
</dbReference>
<reference evidence="2" key="1">
    <citation type="journal article" date="2019" name="Int. J. Syst. Evol. Microbiol.">
        <title>The Global Catalogue of Microorganisms (GCM) 10K type strain sequencing project: providing services to taxonomists for standard genome sequencing and annotation.</title>
        <authorList>
            <consortium name="The Broad Institute Genomics Platform"/>
            <consortium name="The Broad Institute Genome Sequencing Center for Infectious Disease"/>
            <person name="Wu L."/>
            <person name="Ma J."/>
        </authorList>
    </citation>
    <scope>NUCLEOTIDE SEQUENCE [LARGE SCALE GENOMIC DNA]</scope>
    <source>
        <strain evidence="2">CCUG 52478</strain>
    </source>
</reference>
<dbReference type="Gene3D" id="3.40.50.720">
    <property type="entry name" value="NAD(P)-binding Rossmann-like Domain"/>
    <property type="match status" value="1"/>
</dbReference>
<evidence type="ECO:0000313" key="2">
    <source>
        <dbReference type="Proteomes" id="UP001597229"/>
    </source>
</evidence>
<dbReference type="SUPFAM" id="SSF51735">
    <property type="entry name" value="NAD(P)-binding Rossmann-fold domains"/>
    <property type="match status" value="1"/>
</dbReference>
<dbReference type="RefSeq" id="WP_379228194.1">
    <property type="nucleotide sequence ID" value="NZ_JBHTLX010000005.1"/>
</dbReference>
<comment type="caution">
    <text evidence="1">The sequence shown here is derived from an EMBL/GenBank/DDBJ whole genome shotgun (WGS) entry which is preliminary data.</text>
</comment>
<sequence length="85" mass="9249">MSIWRPLWLRAPERLRAQRAPDRVAGIRELLHYAPGYLDQQMGRIPMGRAGDPRELAAVAVFLASSGAGYLGGQTVVVDGGRTFG</sequence>
<dbReference type="Pfam" id="PF13561">
    <property type="entry name" value="adh_short_C2"/>
    <property type="match status" value="1"/>
</dbReference>
<proteinExistence type="predicted"/>